<organism evidence="3 4">
    <name type="scientific">Siminovitchia fordii</name>
    <dbReference type="NCBI Taxonomy" id="254759"/>
    <lineage>
        <taxon>Bacteria</taxon>
        <taxon>Bacillati</taxon>
        <taxon>Bacillota</taxon>
        <taxon>Bacilli</taxon>
        <taxon>Bacillales</taxon>
        <taxon>Bacillaceae</taxon>
        <taxon>Siminovitchia</taxon>
    </lineage>
</organism>
<comment type="caution">
    <text evidence="3">The sequence shown here is derived from an EMBL/GenBank/DDBJ whole genome shotgun (WGS) entry which is preliminary data.</text>
</comment>
<accession>A0ABQ4K650</accession>
<dbReference type="PANTHER" id="PTHR42942">
    <property type="entry name" value="6-O-METHYLGUANINE DNA METHYLTRANSFERASE"/>
    <property type="match status" value="1"/>
</dbReference>
<dbReference type="CDD" id="cd06445">
    <property type="entry name" value="ATase"/>
    <property type="match status" value="1"/>
</dbReference>
<dbReference type="PANTHER" id="PTHR42942:SF1">
    <property type="entry name" value="ALKYLTRANSFERASE-LIKE PROTEIN 1"/>
    <property type="match status" value="1"/>
</dbReference>
<gene>
    <name evidence="3" type="ORF">J1TS3_17760</name>
</gene>
<dbReference type="InterPro" id="IPR036388">
    <property type="entry name" value="WH-like_DNA-bd_sf"/>
</dbReference>
<dbReference type="SUPFAM" id="SSF46767">
    <property type="entry name" value="Methylated DNA-protein cysteine methyltransferase, C-terminal domain"/>
    <property type="match status" value="1"/>
</dbReference>
<proteinExistence type="predicted"/>
<dbReference type="Gene3D" id="1.10.10.10">
    <property type="entry name" value="Winged helix-like DNA-binding domain superfamily/Winged helix DNA-binding domain"/>
    <property type="match status" value="1"/>
</dbReference>
<reference evidence="3 4" key="1">
    <citation type="submission" date="2021-03" db="EMBL/GenBank/DDBJ databases">
        <title>Antimicrobial resistance genes in bacteria isolated from Japanese honey, and their potential for conferring macrolide and lincosamide resistance in the American foulbrood pathogen Paenibacillus larvae.</title>
        <authorList>
            <person name="Okamoto M."/>
            <person name="Kumagai M."/>
            <person name="Kanamori H."/>
            <person name="Takamatsu D."/>
        </authorList>
    </citation>
    <scope>NUCLEOTIDE SEQUENCE [LARGE SCALE GENOMIC DNA]</scope>
    <source>
        <strain evidence="3 4">J1TS3</strain>
    </source>
</reference>
<dbReference type="Proteomes" id="UP000680279">
    <property type="component" value="Unassembled WGS sequence"/>
</dbReference>
<name>A0ABQ4K650_9BACI</name>
<dbReference type="InterPro" id="IPR036217">
    <property type="entry name" value="MethylDNA_cys_MeTrfase_DNAb"/>
</dbReference>
<evidence type="ECO:0000313" key="4">
    <source>
        <dbReference type="Proteomes" id="UP000680279"/>
    </source>
</evidence>
<sequence>MDDFTEKVIDVILQIPSGRVASYGQIATIAGNHRGARQVGRLLYSMSAKYKLPWHRIVNAKGEIVVFKADRQRQLLELEGVEVDGRGRVDMNKFRWEGPAGEGMDWILG</sequence>
<keyword evidence="4" id="KW-1185">Reference proteome</keyword>
<dbReference type="EMBL" id="BOQT01000005">
    <property type="protein sequence ID" value="GIN20642.1"/>
    <property type="molecule type" value="Genomic_DNA"/>
</dbReference>
<dbReference type="InterPro" id="IPR014048">
    <property type="entry name" value="MethylDNA_cys_MeTrfase_DNA-bd"/>
</dbReference>
<keyword evidence="1" id="KW-0227">DNA damage</keyword>
<evidence type="ECO:0000313" key="3">
    <source>
        <dbReference type="EMBL" id="GIN20642.1"/>
    </source>
</evidence>
<evidence type="ECO:0000256" key="1">
    <source>
        <dbReference type="ARBA" id="ARBA00022763"/>
    </source>
</evidence>
<dbReference type="RefSeq" id="WP_018707075.1">
    <property type="nucleotide sequence ID" value="NZ_BOQT01000005.1"/>
</dbReference>
<evidence type="ECO:0000259" key="2">
    <source>
        <dbReference type="Pfam" id="PF01035"/>
    </source>
</evidence>
<dbReference type="InterPro" id="IPR052520">
    <property type="entry name" value="ATL_DNA_repair"/>
</dbReference>
<feature type="domain" description="Methylated-DNA-[protein]-cysteine S-methyltransferase DNA binding" evidence="2">
    <location>
        <begin position="3"/>
        <end position="81"/>
    </location>
</feature>
<dbReference type="Pfam" id="PF01035">
    <property type="entry name" value="DNA_binding_1"/>
    <property type="match status" value="1"/>
</dbReference>
<protein>
    <submittedName>
        <fullName evidence="3">Methylated-DNA--[protein]-cysteine S-methyltransferase</fullName>
    </submittedName>
</protein>